<dbReference type="InterPro" id="IPR003593">
    <property type="entry name" value="AAA+_ATPase"/>
</dbReference>
<dbReference type="InterPro" id="IPR017871">
    <property type="entry name" value="ABC_transporter-like_CS"/>
</dbReference>
<keyword evidence="9" id="KW-1185">Reference proteome</keyword>
<dbReference type="CDD" id="cd03224">
    <property type="entry name" value="ABC_TM1139_LivF_branched"/>
    <property type="match status" value="1"/>
</dbReference>
<proteinExistence type="inferred from homology"/>
<evidence type="ECO:0000256" key="4">
    <source>
        <dbReference type="ARBA" id="ARBA00022741"/>
    </source>
</evidence>
<keyword evidence="2" id="KW-0813">Transport</keyword>
<dbReference type="EMBL" id="JBHRTP010000040">
    <property type="protein sequence ID" value="MFC3109024.1"/>
    <property type="molecule type" value="Genomic_DNA"/>
</dbReference>
<evidence type="ECO:0000259" key="7">
    <source>
        <dbReference type="PROSITE" id="PS50893"/>
    </source>
</evidence>
<feature type="domain" description="ABC transporter" evidence="7">
    <location>
        <begin position="43"/>
        <end position="274"/>
    </location>
</feature>
<dbReference type="GO" id="GO:0005524">
    <property type="term" value="F:ATP binding"/>
    <property type="evidence" value="ECO:0007669"/>
    <property type="project" value="UniProtKB-KW"/>
</dbReference>
<keyword evidence="5 8" id="KW-0067">ATP-binding</keyword>
<dbReference type="SMART" id="SM00382">
    <property type="entry name" value="AAA"/>
    <property type="match status" value="1"/>
</dbReference>
<dbReference type="SUPFAM" id="SSF52540">
    <property type="entry name" value="P-loop containing nucleoside triphosphate hydrolases"/>
    <property type="match status" value="1"/>
</dbReference>
<dbReference type="PROSITE" id="PS00211">
    <property type="entry name" value="ABC_TRANSPORTER_1"/>
    <property type="match status" value="1"/>
</dbReference>
<evidence type="ECO:0000256" key="6">
    <source>
        <dbReference type="ARBA" id="ARBA00022970"/>
    </source>
</evidence>
<dbReference type="RefSeq" id="WP_390323440.1">
    <property type="nucleotide sequence ID" value="NZ_JBHRTP010000040.1"/>
</dbReference>
<dbReference type="Proteomes" id="UP001595530">
    <property type="component" value="Unassembled WGS sequence"/>
</dbReference>
<evidence type="ECO:0000256" key="2">
    <source>
        <dbReference type="ARBA" id="ARBA00022448"/>
    </source>
</evidence>
<dbReference type="Pfam" id="PF00005">
    <property type="entry name" value="ABC_tran"/>
    <property type="match status" value="1"/>
</dbReference>
<sequence>MSTPKSTAISLTSSSKSWESSTQAITLPGDSSSLAGGAARPVLEINGLTSHYGRIQALHGINLQVGDGQLVALVGANGAGKTTLLRAISGVQPISDGEIRFLGESIRKLRPNQRVVAGICQVPEGRQVFGPMSIEDNIRLGGYTRPKSQAEADVERMYQLFPVLSEKRKLPAGTLSGGQQQMLAIARALMGRPRLLLLDEPSMGLAPLLIQETFRIVQSLKEQGITILLVEQNAHAALAIADVGYVIETGKITLSGPGPELLENDEVKRAYLGL</sequence>
<evidence type="ECO:0000313" key="8">
    <source>
        <dbReference type="EMBL" id="MFC3109024.1"/>
    </source>
</evidence>
<organism evidence="8 9">
    <name type="scientific">Undibacterium arcticum</name>
    <dbReference type="NCBI Taxonomy" id="1762892"/>
    <lineage>
        <taxon>Bacteria</taxon>
        <taxon>Pseudomonadati</taxon>
        <taxon>Pseudomonadota</taxon>
        <taxon>Betaproteobacteria</taxon>
        <taxon>Burkholderiales</taxon>
        <taxon>Oxalobacteraceae</taxon>
        <taxon>Undibacterium</taxon>
    </lineage>
</organism>
<dbReference type="Gene3D" id="3.40.50.300">
    <property type="entry name" value="P-loop containing nucleotide triphosphate hydrolases"/>
    <property type="match status" value="1"/>
</dbReference>
<dbReference type="PROSITE" id="PS50893">
    <property type="entry name" value="ABC_TRANSPORTER_2"/>
    <property type="match status" value="1"/>
</dbReference>
<protein>
    <submittedName>
        <fullName evidence="8">ABC transporter ATP-binding protein</fullName>
    </submittedName>
</protein>
<comment type="similarity">
    <text evidence="1">Belongs to the ABC transporter superfamily.</text>
</comment>
<dbReference type="InterPro" id="IPR027417">
    <property type="entry name" value="P-loop_NTPase"/>
</dbReference>
<dbReference type="InterPro" id="IPR003439">
    <property type="entry name" value="ABC_transporter-like_ATP-bd"/>
</dbReference>
<comment type="caution">
    <text evidence="8">The sequence shown here is derived from an EMBL/GenBank/DDBJ whole genome shotgun (WGS) entry which is preliminary data.</text>
</comment>
<evidence type="ECO:0000256" key="3">
    <source>
        <dbReference type="ARBA" id="ARBA00022475"/>
    </source>
</evidence>
<keyword evidence="6" id="KW-0029">Amino-acid transport</keyword>
<accession>A0ABV7F269</accession>
<evidence type="ECO:0000256" key="5">
    <source>
        <dbReference type="ARBA" id="ARBA00022840"/>
    </source>
</evidence>
<keyword evidence="4" id="KW-0547">Nucleotide-binding</keyword>
<dbReference type="PANTHER" id="PTHR43820:SF4">
    <property type="entry name" value="HIGH-AFFINITY BRANCHED-CHAIN AMINO ACID TRANSPORT ATP-BINDING PROTEIN LIVF"/>
    <property type="match status" value="1"/>
</dbReference>
<evidence type="ECO:0000313" key="9">
    <source>
        <dbReference type="Proteomes" id="UP001595530"/>
    </source>
</evidence>
<name>A0ABV7F269_9BURK</name>
<gene>
    <name evidence="8" type="ORF">ACFOFO_13830</name>
</gene>
<keyword evidence="3" id="KW-1003">Cell membrane</keyword>
<reference evidence="9" key="1">
    <citation type="journal article" date="2019" name="Int. J. Syst. Evol. Microbiol.">
        <title>The Global Catalogue of Microorganisms (GCM) 10K type strain sequencing project: providing services to taxonomists for standard genome sequencing and annotation.</title>
        <authorList>
            <consortium name="The Broad Institute Genomics Platform"/>
            <consortium name="The Broad Institute Genome Sequencing Center for Infectious Disease"/>
            <person name="Wu L."/>
            <person name="Ma J."/>
        </authorList>
    </citation>
    <scope>NUCLEOTIDE SEQUENCE [LARGE SCALE GENOMIC DNA]</scope>
    <source>
        <strain evidence="9">KCTC 42986</strain>
    </source>
</reference>
<evidence type="ECO:0000256" key="1">
    <source>
        <dbReference type="ARBA" id="ARBA00005417"/>
    </source>
</evidence>
<dbReference type="PANTHER" id="PTHR43820">
    <property type="entry name" value="HIGH-AFFINITY BRANCHED-CHAIN AMINO ACID TRANSPORT ATP-BINDING PROTEIN LIVF"/>
    <property type="match status" value="1"/>
</dbReference>
<keyword evidence="3" id="KW-0472">Membrane</keyword>
<dbReference type="InterPro" id="IPR052156">
    <property type="entry name" value="BCAA_Transport_ATP-bd_LivF"/>
</dbReference>